<accession>A0A0K2ZI71</accession>
<dbReference type="EMBL" id="CXOI01000020">
    <property type="protein sequence ID" value="CTP85456.1"/>
    <property type="molecule type" value="Genomic_DNA"/>
</dbReference>
<gene>
    <name evidence="1" type="ORF">XTALMG727_1336</name>
</gene>
<sequence>MCLTADGAAVVADAPAVATGGGVRAAPLPVEGGTGDDVAGAALGGLRATAASNASLHAAWRSSAPKGPRVPGGRSAVAGGDIRLARSPWVCAGKLTQLDAAVGTGAGTGRPDRVAFWRNSCGRRDKPSTTDDDAPGSCAAGAGDGAAALAGGAAAAVGLLPNSLEGCTKNFILARQCNASRPLPPLRPSACASGACVHAAVPSAHGRHPVSGPTCHCVATSFRRRLPGRRYASPSLPGTRSARLRLRHAALHAHSRKSDHVFEAAPTERPACGLAALHACPAAGMGSR</sequence>
<keyword evidence="2" id="KW-1185">Reference proteome</keyword>
<protein>
    <submittedName>
        <fullName evidence="1">Uncharacterized protein</fullName>
    </submittedName>
</protein>
<reference evidence="2" key="1">
    <citation type="submission" date="2015-07" db="EMBL/GenBank/DDBJ databases">
        <authorList>
            <person name="Wibberg D."/>
        </authorList>
    </citation>
    <scope>NUCLEOTIDE SEQUENCE [LARGE SCALE GENOMIC DNA]</scope>
</reference>
<dbReference type="Proteomes" id="UP000046187">
    <property type="component" value="Unassembled WGS sequence"/>
</dbReference>
<organism evidence="1 2">
    <name type="scientific">Xanthomonas graminis pv. arrhenatheri LMG 727</name>
    <dbReference type="NCBI Taxonomy" id="1195923"/>
    <lineage>
        <taxon>Bacteria</taxon>
        <taxon>Pseudomonadati</taxon>
        <taxon>Pseudomonadota</taxon>
        <taxon>Gammaproteobacteria</taxon>
        <taxon>Lysobacterales</taxon>
        <taxon>Lysobacteraceae</taxon>
        <taxon>Xanthomonas</taxon>
        <taxon>Xanthomonas translucens group</taxon>
        <taxon>Xanthomonas graminis</taxon>
    </lineage>
</organism>
<evidence type="ECO:0000313" key="1">
    <source>
        <dbReference type="EMBL" id="CTP85456.1"/>
    </source>
</evidence>
<name>A0A0K2ZI71_9XANT</name>
<evidence type="ECO:0000313" key="2">
    <source>
        <dbReference type="Proteomes" id="UP000046187"/>
    </source>
</evidence>
<dbReference type="AlphaFoldDB" id="A0A0K2ZI71"/>
<proteinExistence type="predicted"/>